<proteinExistence type="inferred from homology"/>
<protein>
    <submittedName>
        <fullName evidence="5">Carbohydrate diacid transcriptional activator CdaR</fullName>
    </submittedName>
</protein>
<dbReference type="KEGG" id="pspu:NA29_11765"/>
<name>A0A239SDF5_9BURK</name>
<dbReference type="Proteomes" id="UP000215126">
    <property type="component" value="Chromosome 1"/>
</dbReference>
<dbReference type="Gene3D" id="1.10.10.2840">
    <property type="entry name" value="PucR C-terminal helix-turn-helix domain"/>
    <property type="match status" value="1"/>
</dbReference>
<evidence type="ECO:0000256" key="1">
    <source>
        <dbReference type="ARBA" id="ARBA00006754"/>
    </source>
</evidence>
<dbReference type="EMBL" id="LT906435">
    <property type="protein sequence ID" value="SNU83470.1"/>
    <property type="molecule type" value="Genomic_DNA"/>
</dbReference>
<evidence type="ECO:0000259" key="2">
    <source>
        <dbReference type="Pfam" id="PF07905"/>
    </source>
</evidence>
<dbReference type="InterPro" id="IPR025736">
    <property type="entry name" value="PucR_C-HTH_dom"/>
</dbReference>
<dbReference type="Pfam" id="PF07905">
    <property type="entry name" value="PucR"/>
    <property type="match status" value="1"/>
</dbReference>
<feature type="domain" description="PucR C-terminal helix-turn-helix" evidence="3">
    <location>
        <begin position="461"/>
        <end position="518"/>
    </location>
</feature>
<feature type="domain" description="CdaR GGDEF-like" evidence="4">
    <location>
        <begin position="301"/>
        <end position="405"/>
    </location>
</feature>
<evidence type="ECO:0000259" key="3">
    <source>
        <dbReference type="Pfam" id="PF13556"/>
    </source>
</evidence>
<dbReference type="RefSeq" id="WP_039397226.1">
    <property type="nucleotide sequence ID" value="NZ_CABPRX010000003.1"/>
</dbReference>
<dbReference type="PANTHER" id="PTHR33744">
    <property type="entry name" value="CARBOHYDRATE DIACID REGULATOR"/>
    <property type="match status" value="1"/>
</dbReference>
<dbReference type="InterPro" id="IPR051448">
    <property type="entry name" value="CdaR-like_regulators"/>
</dbReference>
<dbReference type="InterPro" id="IPR012914">
    <property type="entry name" value="PucR_dom"/>
</dbReference>
<dbReference type="GeneID" id="88094169"/>
<dbReference type="PANTHER" id="PTHR33744:SF7">
    <property type="entry name" value="PUCR FAMILY TRANSCRIPTIONAL REGULATOR"/>
    <property type="match status" value="1"/>
</dbReference>
<evidence type="ECO:0000313" key="5">
    <source>
        <dbReference type="EMBL" id="SNU83470.1"/>
    </source>
</evidence>
<evidence type="ECO:0000259" key="4">
    <source>
        <dbReference type="Pfam" id="PF17853"/>
    </source>
</evidence>
<dbReference type="InterPro" id="IPR041522">
    <property type="entry name" value="CdaR_GGDEF"/>
</dbReference>
<accession>A0A239SDF5</accession>
<dbReference type="OrthoDB" id="8450798at2"/>
<dbReference type="Pfam" id="PF17853">
    <property type="entry name" value="GGDEF_2"/>
    <property type="match status" value="1"/>
</dbReference>
<organism evidence="5 6">
    <name type="scientific">Pandoraea sputorum</name>
    <dbReference type="NCBI Taxonomy" id="93222"/>
    <lineage>
        <taxon>Bacteria</taxon>
        <taxon>Pseudomonadati</taxon>
        <taxon>Pseudomonadota</taxon>
        <taxon>Betaproteobacteria</taxon>
        <taxon>Burkholderiales</taxon>
        <taxon>Burkholderiaceae</taxon>
        <taxon>Pandoraea</taxon>
    </lineage>
</organism>
<reference evidence="5 6" key="1">
    <citation type="submission" date="2017-06" db="EMBL/GenBank/DDBJ databases">
        <authorList>
            <consortium name="Pathogen Informatics"/>
        </authorList>
    </citation>
    <scope>NUCLEOTIDE SEQUENCE [LARGE SCALE GENOMIC DNA]</scope>
    <source>
        <strain evidence="5 6">NCTC13161</strain>
    </source>
</reference>
<comment type="similarity">
    <text evidence="1">Belongs to the CdaR family.</text>
</comment>
<gene>
    <name evidence="5" type="ORF">SAMEA4530655_01496</name>
</gene>
<dbReference type="Pfam" id="PF13556">
    <property type="entry name" value="HTH_30"/>
    <property type="match status" value="1"/>
</dbReference>
<feature type="domain" description="Purine catabolism PurC-like" evidence="2">
    <location>
        <begin position="7"/>
        <end position="124"/>
    </location>
</feature>
<dbReference type="AlphaFoldDB" id="A0A239SDF5"/>
<dbReference type="STRING" id="93222.NA29_11765"/>
<dbReference type="InterPro" id="IPR042070">
    <property type="entry name" value="PucR_C-HTH_sf"/>
</dbReference>
<sequence>MNISTALENTALRGANVVAGMSGLDRDITWVHIVDHPDIAAWVEPGHLLLSTGYNWPKEEAQQRAMIRSLSDLGLAGVVLAVPKFLAHFPSASIEEANDVGLPLLELEWDVPFSAITEQIHSSIIRCQSELIQRSYEIHRALTNAALTANTLSDLATSLGDLLDRAVNFVDPDGLSLGTSEGNTTQIDVGARERSYMRLLHNRIILRRIQDSMHPILIDAQEEVGVPRRLGCPIRIRGEIAAIVFVDEGDCELGELDIRATEHASIVAALHLAHMRALHLQEERLGYALVGTLLEGKFEETPSALERARLSGWDPSGSYRVCLVLLDEPLPLSREGFLRRERWVDRLRKYLEGIEQPPLVLVSLNQITFFLQSHHEPEPLWRILGSRGAALAVSREHSGVAGMARGGEDVQSLLPLLKPGKVHHFHEVMFPRALMGDPGARELFVDSRIGPLLADKKGEVLMETVEALCAEGFQLANTARKLGVHISTLRYRVERIESMLGTTLERQESRFEIQVAVALHKILSER</sequence>
<evidence type="ECO:0000313" key="6">
    <source>
        <dbReference type="Proteomes" id="UP000215126"/>
    </source>
</evidence>
<keyword evidence="6" id="KW-1185">Reference proteome</keyword>